<accession>A0A1A9KG40</accession>
<dbReference type="PANTHER" id="PTHR43397">
    <property type="entry name" value="ERGOTHIONEINE BIOSYNTHESIS PROTEIN 1"/>
    <property type="match status" value="1"/>
</dbReference>
<dbReference type="InterPro" id="IPR017806">
    <property type="entry name" value="EgtB"/>
</dbReference>
<dbReference type="RefSeq" id="WP_064583871.1">
    <property type="nucleotide sequence ID" value="NZ_CP015878.1"/>
</dbReference>
<dbReference type="InterPro" id="IPR042095">
    <property type="entry name" value="SUMF_sf"/>
</dbReference>
<dbReference type="InterPro" id="IPR016187">
    <property type="entry name" value="CTDL_fold"/>
</dbReference>
<dbReference type="InterPro" id="IPR035094">
    <property type="entry name" value="EgtD"/>
</dbReference>
<feature type="domain" description="Sulfatase-modifying factor enzyme-like" evidence="6">
    <location>
        <begin position="175"/>
        <end position="316"/>
    </location>
</feature>
<dbReference type="InterPro" id="IPR005532">
    <property type="entry name" value="SUMF_dom"/>
</dbReference>
<dbReference type="Gene3D" id="3.40.50.150">
    <property type="entry name" value="Vaccinia Virus protein VP39"/>
    <property type="match status" value="1"/>
</dbReference>
<dbReference type="GO" id="GO:0032259">
    <property type="term" value="P:methylation"/>
    <property type="evidence" value="ECO:0007669"/>
    <property type="project" value="UniProtKB-KW"/>
</dbReference>
<dbReference type="Pfam" id="PF03781">
    <property type="entry name" value="FGE-sulfatase"/>
    <property type="match status" value="1"/>
</dbReference>
<keyword evidence="2 9" id="KW-0808">Transferase</keyword>
<dbReference type="AlphaFoldDB" id="A0A1A9KG40"/>
<dbReference type="InterPro" id="IPR019257">
    <property type="entry name" value="MeTrfase_dom"/>
</dbReference>
<gene>
    <name evidence="9" type="ORF">A9C11_22130</name>
</gene>
<dbReference type="GO" id="GO:0052699">
    <property type="term" value="P:ergothioneine biosynthetic process"/>
    <property type="evidence" value="ECO:0007669"/>
    <property type="project" value="InterPro"/>
</dbReference>
<evidence type="ECO:0000256" key="2">
    <source>
        <dbReference type="ARBA" id="ARBA00022679"/>
    </source>
</evidence>
<dbReference type="Gene3D" id="3.90.1580.10">
    <property type="entry name" value="paralog of FGE (formylglycine-generating enzyme)"/>
    <property type="match status" value="2"/>
</dbReference>
<name>A0A1A9KG40_9PSED</name>
<feature type="domain" description="Histidine-specific methyltransferase SAM-dependent" evidence="7">
    <location>
        <begin position="405"/>
        <end position="704"/>
    </location>
</feature>
<organism evidence="9 10">
    <name type="scientific">Pseudomonas citronellolis</name>
    <dbReference type="NCBI Taxonomy" id="53408"/>
    <lineage>
        <taxon>Bacteria</taxon>
        <taxon>Pseudomonadati</taxon>
        <taxon>Pseudomonadota</taxon>
        <taxon>Gammaproteobacteria</taxon>
        <taxon>Pseudomonadales</taxon>
        <taxon>Pseudomonadaceae</taxon>
        <taxon>Pseudomonas</taxon>
    </lineage>
</organism>
<protein>
    <submittedName>
        <fullName evidence="9">Dimethylhistidine N-methyltransferase</fullName>
    </submittedName>
</protein>
<dbReference type="EMBL" id="CP015878">
    <property type="protein sequence ID" value="ANI16502.1"/>
    <property type="molecule type" value="Genomic_DNA"/>
</dbReference>
<evidence type="ECO:0000313" key="9">
    <source>
        <dbReference type="EMBL" id="ANI16502.1"/>
    </source>
</evidence>
<keyword evidence="1 9" id="KW-0489">Methyltransferase</keyword>
<dbReference type="NCBIfam" id="TIGR03438">
    <property type="entry name" value="egtD_ergothio"/>
    <property type="match status" value="1"/>
</dbReference>
<dbReference type="NCBIfam" id="TIGR03440">
    <property type="entry name" value="egtB_TIGR03440"/>
    <property type="match status" value="1"/>
</dbReference>
<sequence length="705" mass="79159">MSSKAPSLLDAYRQVRRHSEELIAPLGAEDAVAQSMPDASPAKWHIAHTTWFFETFLLKPRLAGYAEFDASFGYLFNSYYEALGARQPRPQRGMLTRPPLHRVLDYRLHVDEHMQALLDGEPDAELEALVRLGLAHEEQHQELLLMDILHLFSLSPLAPAYGEGYAPPACGPQRFLAIQGGLLGIGHDGQGFAFDNEAPAHRCFLAPFEIAESLVSNGQWLAFIEDGGYRRAEFWLSDGWAKVQEEGWEAPLYWRRQDDGWHEFGLAGLRPLDLDAPVLHVSYYEASAYANWAGARLPTEMEWEVAARDGRLRQLYDAAWQWTQSAYAAYPGFRPGAGAVGEYNGKFMVSQMVLRGGACITPAGHSRPSYRNFFHPEKRWMFAGLRLARDLPEQAALDPRARELAEDLEAGFSLQPRQLSPKYFYDAAGSELFEAICRTREYYPTRSETALLKRIAPALAERIPVDCTLVEFGSGASEKTCLLLDAAPQIRRYVPIDISPAALDKAAARLQRDYPALRVEPLCADFTRLEALPPALADGPRLGFFPGSTIGNFAPEQALAFLQGAHELLGPGASFIVGVDLRKDVKVLEAAYNDAEGVTARFNLNLLQRINRELGADFQLDQFDHLAFWSAEHSRIEMHLVSRVEQRVRIAGMEYLFRAGERLHTENSYKYAIDDFRTLAERGGWLVREHWTSAEPAFAVFRLQA</sequence>
<evidence type="ECO:0000313" key="10">
    <source>
        <dbReference type="Proteomes" id="UP000077748"/>
    </source>
</evidence>
<dbReference type="GO" id="GO:0008168">
    <property type="term" value="F:methyltransferase activity"/>
    <property type="evidence" value="ECO:0007669"/>
    <property type="project" value="UniProtKB-KW"/>
</dbReference>
<dbReference type="InterPro" id="IPR051128">
    <property type="entry name" value="EgtD_Methyltrsf_superfamily"/>
</dbReference>
<dbReference type="Pfam" id="PF10017">
    <property type="entry name" value="Methyltransf_33"/>
    <property type="match status" value="1"/>
</dbReference>
<dbReference type="PANTHER" id="PTHR43397:SF1">
    <property type="entry name" value="ERGOTHIONEINE BIOSYNTHESIS PROTEIN 1"/>
    <property type="match status" value="1"/>
</dbReference>
<evidence type="ECO:0000256" key="5">
    <source>
        <dbReference type="ARBA" id="ARBA00037882"/>
    </source>
</evidence>
<proteinExistence type="predicted"/>
<evidence type="ECO:0000256" key="3">
    <source>
        <dbReference type="ARBA" id="ARBA00023002"/>
    </source>
</evidence>
<dbReference type="SUPFAM" id="SSF109854">
    <property type="entry name" value="DinB/YfiT-like putative metalloenzymes"/>
    <property type="match status" value="1"/>
</dbReference>
<dbReference type="SUPFAM" id="SSF56436">
    <property type="entry name" value="C-type lectin-like"/>
    <property type="match status" value="1"/>
</dbReference>
<dbReference type="Proteomes" id="UP000077748">
    <property type="component" value="Chromosome"/>
</dbReference>
<evidence type="ECO:0000259" key="8">
    <source>
        <dbReference type="Pfam" id="PF12867"/>
    </source>
</evidence>
<evidence type="ECO:0000256" key="1">
    <source>
        <dbReference type="ARBA" id="ARBA00022603"/>
    </source>
</evidence>
<reference evidence="9 10" key="1">
    <citation type="submission" date="2016-05" db="EMBL/GenBank/DDBJ databases">
        <title>Genome Sequence of Pseudomonas citronellolis Strain SJTE-3, an Estrogens and Persistent Organic Pollutants degradation strain.</title>
        <authorList>
            <person name="Liang R."/>
        </authorList>
    </citation>
    <scope>NUCLEOTIDE SEQUENCE [LARGE SCALE GENOMIC DNA]</scope>
    <source>
        <strain evidence="9 10">SJTE-3</strain>
    </source>
</reference>
<evidence type="ECO:0000259" key="7">
    <source>
        <dbReference type="Pfam" id="PF10017"/>
    </source>
</evidence>
<keyword evidence="3" id="KW-0560">Oxidoreductase</keyword>
<dbReference type="InterPro" id="IPR024775">
    <property type="entry name" value="DinB-like"/>
</dbReference>
<keyword evidence="4" id="KW-0408">Iron</keyword>
<evidence type="ECO:0000259" key="6">
    <source>
        <dbReference type="Pfam" id="PF03781"/>
    </source>
</evidence>
<dbReference type="CDD" id="cd02440">
    <property type="entry name" value="AdoMet_MTases"/>
    <property type="match status" value="1"/>
</dbReference>
<evidence type="ECO:0000256" key="4">
    <source>
        <dbReference type="ARBA" id="ARBA00023004"/>
    </source>
</evidence>
<feature type="domain" description="DinB-like" evidence="8">
    <location>
        <begin position="12"/>
        <end position="140"/>
    </location>
</feature>
<dbReference type="InterPro" id="IPR029063">
    <property type="entry name" value="SAM-dependent_MTases_sf"/>
</dbReference>
<comment type="pathway">
    <text evidence="5">Amino-acid biosynthesis; ergothioneine biosynthesis.</text>
</comment>
<dbReference type="InterPro" id="IPR034660">
    <property type="entry name" value="DinB/YfiT-like"/>
</dbReference>
<dbReference type="Pfam" id="PF12867">
    <property type="entry name" value="DinB_2"/>
    <property type="match status" value="1"/>
</dbReference>
<dbReference type="SUPFAM" id="SSF53335">
    <property type="entry name" value="S-adenosyl-L-methionine-dependent methyltransferases"/>
    <property type="match status" value="1"/>
</dbReference>